<dbReference type="EMBL" id="JADINC010000042">
    <property type="protein sequence ID" value="MBO8425351.1"/>
    <property type="molecule type" value="Genomic_DNA"/>
</dbReference>
<name>A0A9D9DDR2_9PROT</name>
<comment type="caution">
    <text evidence="1">The sequence shown here is derived from an EMBL/GenBank/DDBJ whole genome shotgun (WGS) entry which is preliminary data.</text>
</comment>
<evidence type="ECO:0000313" key="2">
    <source>
        <dbReference type="Proteomes" id="UP000823630"/>
    </source>
</evidence>
<gene>
    <name evidence="1" type="ORF">IAC69_02615</name>
</gene>
<proteinExistence type="predicted"/>
<reference evidence="1" key="2">
    <citation type="journal article" date="2021" name="PeerJ">
        <title>Extensive microbial diversity within the chicken gut microbiome revealed by metagenomics and culture.</title>
        <authorList>
            <person name="Gilroy R."/>
            <person name="Ravi A."/>
            <person name="Getino M."/>
            <person name="Pursley I."/>
            <person name="Horton D.L."/>
            <person name="Alikhan N.F."/>
            <person name="Baker D."/>
            <person name="Gharbi K."/>
            <person name="Hall N."/>
            <person name="Watson M."/>
            <person name="Adriaenssens E.M."/>
            <person name="Foster-Nyarko E."/>
            <person name="Jarju S."/>
            <person name="Secka A."/>
            <person name="Antonio M."/>
            <person name="Oren A."/>
            <person name="Chaudhuri R.R."/>
            <person name="La Ragione R."/>
            <person name="Hildebrand F."/>
            <person name="Pallen M.J."/>
        </authorList>
    </citation>
    <scope>NUCLEOTIDE SEQUENCE</scope>
    <source>
        <strain evidence="1">8207</strain>
    </source>
</reference>
<protein>
    <submittedName>
        <fullName evidence="1">Uncharacterized protein</fullName>
    </submittedName>
</protein>
<evidence type="ECO:0000313" key="1">
    <source>
        <dbReference type="EMBL" id="MBO8425351.1"/>
    </source>
</evidence>
<accession>A0A9D9DDR2</accession>
<reference evidence="1" key="1">
    <citation type="submission" date="2020-10" db="EMBL/GenBank/DDBJ databases">
        <authorList>
            <person name="Gilroy R."/>
        </authorList>
    </citation>
    <scope>NUCLEOTIDE SEQUENCE</scope>
    <source>
        <strain evidence="1">8207</strain>
    </source>
</reference>
<dbReference type="Proteomes" id="UP000823630">
    <property type="component" value="Unassembled WGS sequence"/>
</dbReference>
<sequence length="58" mass="6670">MKADAHKQVQYLRHGMEQFLADEDKHIANGAPRLRGEQFPAAQSNNCCRWYELPQTAV</sequence>
<dbReference type="AlphaFoldDB" id="A0A9D9DDR2"/>
<organism evidence="1 2">
    <name type="scientific">Candidatus Enterousia avistercoris</name>
    <dbReference type="NCBI Taxonomy" id="2840788"/>
    <lineage>
        <taxon>Bacteria</taxon>
        <taxon>Pseudomonadati</taxon>
        <taxon>Pseudomonadota</taxon>
        <taxon>Alphaproteobacteria</taxon>
        <taxon>Candidatus Enterousia</taxon>
    </lineage>
</organism>